<dbReference type="InterPro" id="IPR032812">
    <property type="entry name" value="SbsA_Ig"/>
</dbReference>
<evidence type="ECO:0000256" key="1">
    <source>
        <dbReference type="ARBA" id="ARBA00022729"/>
    </source>
</evidence>
<name>A0A1V6N491_METAZ</name>
<feature type="domain" description="GH29D-like beta-sandwich" evidence="4">
    <location>
        <begin position="510"/>
        <end position="570"/>
    </location>
</feature>
<dbReference type="Gene3D" id="2.130.10.10">
    <property type="entry name" value="YVTN repeat-like/Quinoprotein amine dehydrogenase"/>
    <property type="match status" value="1"/>
</dbReference>
<reference evidence="5 6" key="1">
    <citation type="submission" date="2014-12" db="EMBL/GenBank/DDBJ databases">
        <title>Genome sequence of Methanobrevibacter arboriphilicus DH1, DSM1125.</title>
        <authorList>
            <person name="Poehlein A."/>
            <person name="Thauer R.K."/>
            <person name="Seedorf H."/>
            <person name="Daniel R."/>
        </authorList>
    </citation>
    <scope>NUCLEOTIDE SEQUENCE [LARGE SCALE GENOMIC DNA]</scope>
    <source>
        <strain evidence="5 6">DH1</strain>
    </source>
</reference>
<dbReference type="SMART" id="SM00564">
    <property type="entry name" value="PQQ"/>
    <property type="match status" value="5"/>
</dbReference>
<dbReference type="InterPro" id="IPR015943">
    <property type="entry name" value="WD40/YVTN_repeat-like_dom_sf"/>
</dbReference>
<dbReference type="Proteomes" id="UP000191661">
    <property type="component" value="Unassembled WGS sequence"/>
</dbReference>
<evidence type="ECO:0000256" key="2">
    <source>
        <dbReference type="SAM" id="MobiDB-lite"/>
    </source>
</evidence>
<dbReference type="Pfam" id="PF13205">
    <property type="entry name" value="Big_5"/>
    <property type="match status" value="1"/>
</dbReference>
<evidence type="ECO:0000313" key="6">
    <source>
        <dbReference type="Proteomes" id="UP000191661"/>
    </source>
</evidence>
<feature type="compositionally biased region" description="Polar residues" evidence="2">
    <location>
        <begin position="53"/>
        <end position="65"/>
    </location>
</feature>
<feature type="domain" description="GH29D-like beta-sandwich" evidence="4">
    <location>
        <begin position="424"/>
        <end position="479"/>
    </location>
</feature>
<comment type="caution">
    <text evidence="5">The sequence shown here is derived from an EMBL/GenBank/DDBJ whole genome shotgun (WGS) entry which is preliminary data.</text>
</comment>
<keyword evidence="1" id="KW-0732">Signal</keyword>
<dbReference type="AlphaFoldDB" id="A0A1V6N491"/>
<keyword evidence="6" id="KW-1185">Reference proteome</keyword>
<organism evidence="5 6">
    <name type="scientific">Methanobrevibacter arboriphilus JCM 13429 = DSM 1125</name>
    <dbReference type="NCBI Taxonomy" id="1300164"/>
    <lineage>
        <taxon>Archaea</taxon>
        <taxon>Methanobacteriati</taxon>
        <taxon>Methanobacteriota</taxon>
        <taxon>Methanomada group</taxon>
        <taxon>Methanobacteria</taxon>
        <taxon>Methanobacteriales</taxon>
        <taxon>Methanobacteriaceae</taxon>
        <taxon>Methanobrevibacter</taxon>
    </lineage>
</organism>
<dbReference type="OrthoDB" id="59170at2157"/>
<feature type="region of interest" description="Disordered" evidence="2">
    <location>
        <begin position="45"/>
        <end position="65"/>
    </location>
</feature>
<dbReference type="InterPro" id="IPR059177">
    <property type="entry name" value="GH29D-like_dom"/>
</dbReference>
<evidence type="ECO:0000259" key="4">
    <source>
        <dbReference type="Pfam" id="PF13290"/>
    </source>
</evidence>
<accession>A0A1V6N491</accession>
<proteinExistence type="predicted"/>
<sequence length="757" mass="82808">MVNFKFFSLLIILFFAVCCVLTGVSAEETNATNFNYTGPADSPSPGYNGVNGTGQSDYAGPQTNNTKYNKTIPSDLYISIGSDGTIYGAKDNMVYAFYANGSVKWEYSLINESGSAAYYPTIGNNETIYVFTKGVLYAINYDGTEKWRFDIGVKPTGATKYPTSPVIGSDGTIYVNSYRSPTSTGNNFFAVTPDGELIFNITLPRSVTLPLIDPNGYVIFGSMFGSTTAGGLYKINPLNGSYERILTDYRFFAITIGNDGIIYAIVDKGTNANTNSEKYVIAVNTDGTQKWISENLFLYYYSQTFPSAPRTSPELSVSNNGLIYLSNIIIDANSGNILGSNTHNASVGDSAENIAIGADGTIYVAESSRVSAYRNGVLLWSYEVEGAYNPVIGADGTLYFTAGGQLYAIADDFVPPVVDVDGDSGTYFNNVTVKVSVDKGVIYYTIDGSDPRTSPTRILLTGSEIIVNESCVLRIVGYDADVVGDGQFSNVTVLNYVIRNNFVPGNPSVSSGSYYNDLKVSLPTENGLKIYYKIDNGNYMVYNGPITIGKSSSLSYYYEDASGNTSSVKSFSYTINKNYVPGNPSIASGAYNKNLKVSLPKQTGKTLYYKVGSGSYKVYTSPITVTKTSTISYYFKDTLGKNSKVKTVKYTIDKTSPKVLDKNTKSYKKVRAKKQTLKIRFSESIKINSKYLKKLLVKNSKGKKITVKFAVKNNYLYMKVPKITKKTKYFLTIPKNIVSDKVGNLLKSKVTLRYVSV</sequence>
<evidence type="ECO:0000313" key="5">
    <source>
        <dbReference type="EMBL" id="OQD59296.1"/>
    </source>
</evidence>
<protein>
    <submittedName>
        <fullName evidence="5">Uncharacterized protein</fullName>
    </submittedName>
</protein>
<gene>
    <name evidence="5" type="ORF">MBBAR_4c00210</name>
</gene>
<dbReference type="RefSeq" id="WP_080459799.1">
    <property type="nucleotide sequence ID" value="NZ_JXMW01000004.1"/>
</dbReference>
<dbReference type="SUPFAM" id="SSF63829">
    <property type="entry name" value="Calcium-dependent phosphotriesterase"/>
    <property type="match status" value="2"/>
</dbReference>
<dbReference type="EMBL" id="JXMW01000004">
    <property type="protein sequence ID" value="OQD59296.1"/>
    <property type="molecule type" value="Genomic_DNA"/>
</dbReference>
<evidence type="ECO:0000259" key="3">
    <source>
        <dbReference type="Pfam" id="PF13205"/>
    </source>
</evidence>
<dbReference type="Pfam" id="PF13290">
    <property type="entry name" value="CHB_HEX_C_1"/>
    <property type="match status" value="2"/>
</dbReference>
<feature type="domain" description="SbsA Ig-like" evidence="3">
    <location>
        <begin position="653"/>
        <end position="752"/>
    </location>
</feature>
<dbReference type="InterPro" id="IPR018391">
    <property type="entry name" value="PQQ_b-propeller_rpt"/>
</dbReference>